<reference evidence="2" key="1">
    <citation type="submission" date="2020-02" db="EMBL/GenBank/DDBJ databases">
        <authorList>
            <person name="Meier V. D."/>
        </authorList>
    </citation>
    <scope>NUCLEOTIDE SEQUENCE</scope>
    <source>
        <strain evidence="2">AVDCRST_MAG88</strain>
    </source>
</reference>
<protein>
    <submittedName>
        <fullName evidence="2">Methylglutaconyl-CoA hydratase</fullName>
        <ecNumber evidence="2">4.2.1.18</ecNumber>
    </submittedName>
</protein>
<gene>
    <name evidence="2" type="ORF">AVDCRST_MAG88-3270</name>
</gene>
<proteinExistence type="inferred from homology"/>
<dbReference type="AlphaFoldDB" id="A0A6J4VJY1"/>
<dbReference type="Pfam" id="PF00378">
    <property type="entry name" value="ECH_1"/>
    <property type="match status" value="1"/>
</dbReference>
<dbReference type="InterPro" id="IPR014748">
    <property type="entry name" value="Enoyl-CoA_hydra_C"/>
</dbReference>
<dbReference type="InterPro" id="IPR001753">
    <property type="entry name" value="Enoyl-CoA_hydra/iso"/>
</dbReference>
<keyword evidence="2" id="KW-0456">Lyase</keyword>
<accession>A0A6J4VJY1</accession>
<dbReference type="EC" id="4.2.1.18" evidence="2"/>
<sequence>MGNNFRFLTVEHHGAVATVTLARPEFRNAFNAALIDELTRCFAALGALDGGGRDTTRAVVLTGAGAAFSAGADLNGMRASLELTPEENIADAERLAMLFETIDRCPLPVVARVNGAAIGGGVGLVAVCDIAIAVAGARFAFSETKLGIAPAVIAPYVLRAIGESHARALFLTGARFDAVRAREIGLIHHVVTPNELDAAVNEQLALLLSSGPTAIAAAKELLRALRSLDRAGARRETAATIARLRTGAEGQEGIRAFLEKREASWVRTVEDDSSSA</sequence>
<dbReference type="EMBL" id="CADCWM010000788">
    <property type="protein sequence ID" value="CAA9580546.1"/>
    <property type="molecule type" value="Genomic_DNA"/>
</dbReference>
<dbReference type="PANTHER" id="PTHR42964:SF1">
    <property type="entry name" value="POLYKETIDE BIOSYNTHESIS ENOYL-COA HYDRATASE PKSH-RELATED"/>
    <property type="match status" value="1"/>
</dbReference>
<dbReference type="Gene3D" id="3.90.226.10">
    <property type="entry name" value="2-enoyl-CoA Hydratase, Chain A, domain 1"/>
    <property type="match status" value="1"/>
</dbReference>
<dbReference type="GO" id="GO:0004490">
    <property type="term" value="F:methylglutaconyl-CoA hydratase activity"/>
    <property type="evidence" value="ECO:0007669"/>
    <property type="project" value="UniProtKB-EC"/>
</dbReference>
<evidence type="ECO:0000256" key="1">
    <source>
        <dbReference type="ARBA" id="ARBA00005254"/>
    </source>
</evidence>
<dbReference type="SUPFAM" id="SSF52096">
    <property type="entry name" value="ClpP/crotonase"/>
    <property type="match status" value="1"/>
</dbReference>
<dbReference type="InterPro" id="IPR029045">
    <property type="entry name" value="ClpP/crotonase-like_dom_sf"/>
</dbReference>
<dbReference type="PANTHER" id="PTHR42964">
    <property type="entry name" value="ENOYL-COA HYDRATASE"/>
    <property type="match status" value="1"/>
</dbReference>
<evidence type="ECO:0000313" key="2">
    <source>
        <dbReference type="EMBL" id="CAA9580546.1"/>
    </source>
</evidence>
<comment type="similarity">
    <text evidence="1">Belongs to the enoyl-CoA hydratase/isomerase family.</text>
</comment>
<organism evidence="2">
    <name type="scientific">uncultured Thermomicrobiales bacterium</name>
    <dbReference type="NCBI Taxonomy" id="1645740"/>
    <lineage>
        <taxon>Bacteria</taxon>
        <taxon>Pseudomonadati</taxon>
        <taxon>Thermomicrobiota</taxon>
        <taxon>Thermomicrobia</taxon>
        <taxon>Thermomicrobiales</taxon>
        <taxon>environmental samples</taxon>
    </lineage>
</organism>
<dbReference type="CDD" id="cd06558">
    <property type="entry name" value="crotonase-like"/>
    <property type="match status" value="1"/>
</dbReference>
<dbReference type="Gene3D" id="1.10.12.10">
    <property type="entry name" value="Lyase 2-enoyl-coa Hydratase, Chain A, domain 2"/>
    <property type="match status" value="1"/>
</dbReference>
<dbReference type="InterPro" id="IPR051683">
    <property type="entry name" value="Enoyl-CoA_Hydratase/Isomerase"/>
</dbReference>
<name>A0A6J4VJY1_9BACT</name>